<organism evidence="2 3">
    <name type="scientific">Streptococcus constellatus</name>
    <dbReference type="NCBI Taxonomy" id="76860"/>
    <lineage>
        <taxon>Bacteria</taxon>
        <taxon>Bacillati</taxon>
        <taxon>Bacillota</taxon>
        <taxon>Bacilli</taxon>
        <taxon>Lactobacillales</taxon>
        <taxon>Streptococcaceae</taxon>
        <taxon>Streptococcus</taxon>
        <taxon>Streptococcus anginosus group</taxon>
    </lineage>
</organism>
<feature type="compositionally biased region" description="Basic and acidic residues" evidence="1">
    <location>
        <begin position="16"/>
        <end position="30"/>
    </location>
</feature>
<name>A0A564U2G8_STRCV</name>
<dbReference type="EMBL" id="CABHMZ010000037">
    <property type="protein sequence ID" value="VUX13653.1"/>
    <property type="molecule type" value="Genomic_DNA"/>
</dbReference>
<feature type="region of interest" description="Disordered" evidence="1">
    <location>
        <begin position="1"/>
        <end position="30"/>
    </location>
</feature>
<proteinExistence type="predicted"/>
<gene>
    <name evidence="2" type="ORF">SCSS39_00200</name>
</gene>
<dbReference type="NCBIfam" id="TIGR01558">
    <property type="entry name" value="sm_term_P27"/>
    <property type="match status" value="1"/>
</dbReference>
<dbReference type="AlphaFoldDB" id="A0A564U2G8"/>
<evidence type="ECO:0000313" key="3">
    <source>
        <dbReference type="Proteomes" id="UP000385544"/>
    </source>
</evidence>
<evidence type="ECO:0000313" key="2">
    <source>
        <dbReference type="EMBL" id="VUX13653.1"/>
    </source>
</evidence>
<dbReference type="RefSeq" id="WP_144211237.1">
    <property type="nucleotide sequence ID" value="NZ_CABHMZ010000037.1"/>
</dbReference>
<accession>A0A564U2G8</accession>
<dbReference type="Proteomes" id="UP000385544">
    <property type="component" value="Unassembled WGS sequence"/>
</dbReference>
<dbReference type="OrthoDB" id="2287339at2"/>
<dbReference type="InterPro" id="IPR006448">
    <property type="entry name" value="Phage_term_ssu_P27"/>
</dbReference>
<dbReference type="Pfam" id="PF05119">
    <property type="entry name" value="Terminase_4"/>
    <property type="match status" value="1"/>
</dbReference>
<evidence type="ECO:0000256" key="1">
    <source>
        <dbReference type="SAM" id="MobiDB-lite"/>
    </source>
</evidence>
<sequence>MGRNMKVVAATKKHLTKEEKERRKEIEEKASDGLTMLQATPPDYLSATAKREYRRIIKDLRNLPIRNLDRAILENYCTWYAVYREVTAKLDKHGYVVFDGEKGWVPSPLIITLEKATTNIRSSASQLGLTVDSRMKMFVPKTEEKKVSIFDKFGG</sequence>
<protein>
    <submittedName>
        <fullName evidence="2">Phage terminase, small subunit</fullName>
    </submittedName>
</protein>
<reference evidence="2 3" key="1">
    <citation type="submission" date="2019-07" db="EMBL/GenBank/DDBJ databases">
        <authorList>
            <person name="Hibberd C M."/>
            <person name="Gehrig L. J."/>
            <person name="Chang H.-W."/>
            <person name="Venkatesh S."/>
        </authorList>
    </citation>
    <scope>NUCLEOTIDE SEQUENCE [LARGE SCALE GENOMIC DNA]</scope>
    <source>
        <strain evidence="2">Streptococcus_constellatus_SS_Bg39</strain>
    </source>
</reference>